<gene>
    <name evidence="1" type="ORF">CFY87_06100</name>
    <name evidence="2" type="ORF">NCTC10851_01278</name>
</gene>
<reference evidence="2 4" key="2">
    <citation type="submission" date="2018-06" db="EMBL/GenBank/DDBJ databases">
        <authorList>
            <consortium name="Pathogen Informatics"/>
            <person name="Doyle S."/>
        </authorList>
    </citation>
    <scope>NUCLEOTIDE SEQUENCE [LARGE SCALE GENOMIC DNA]</scope>
    <source>
        <strain evidence="2 4">NCTC10851</strain>
    </source>
</reference>
<dbReference type="RefSeq" id="WP_094946354.1">
    <property type="nucleotide sequence ID" value="NZ_NLFK01000005.1"/>
</dbReference>
<protein>
    <submittedName>
        <fullName evidence="2">Primase</fullName>
        <ecNumber evidence="2">2.7.7.-</ecNumber>
    </submittedName>
</protein>
<evidence type="ECO:0000313" key="1">
    <source>
        <dbReference type="EMBL" id="OZN24901.1"/>
    </source>
</evidence>
<dbReference type="AlphaFoldDB" id="A0A263HCT6"/>
<dbReference type="OrthoDB" id="784829at2"/>
<keyword evidence="2" id="KW-0808">Transferase</keyword>
<dbReference type="EC" id="2.7.7.-" evidence="2"/>
<keyword evidence="3" id="KW-1185">Reference proteome</keyword>
<proteinExistence type="predicted"/>
<accession>A0A263HCT6</accession>
<evidence type="ECO:0000313" key="3">
    <source>
        <dbReference type="Proteomes" id="UP000215738"/>
    </source>
</evidence>
<dbReference type="Proteomes" id="UP000215738">
    <property type="component" value="Unassembled WGS sequence"/>
</dbReference>
<organism evidence="2 4">
    <name type="scientific">Actinobacillus seminis</name>
    <dbReference type="NCBI Taxonomy" id="722"/>
    <lineage>
        <taxon>Bacteria</taxon>
        <taxon>Pseudomonadati</taxon>
        <taxon>Pseudomonadota</taxon>
        <taxon>Gammaproteobacteria</taxon>
        <taxon>Pasteurellales</taxon>
        <taxon>Pasteurellaceae</taxon>
        <taxon>Actinobacillus</taxon>
    </lineage>
</organism>
<dbReference type="EMBL" id="UFSB01000001">
    <property type="protein sequence ID" value="SUU36590.1"/>
    <property type="molecule type" value="Genomic_DNA"/>
</dbReference>
<reference evidence="1 3" key="1">
    <citation type="submission" date="2017-07" db="EMBL/GenBank/DDBJ databases">
        <title>Virulence factors identified in Actinobacillus seminis.</title>
        <authorList>
            <person name="Negrete-Abascal E."/>
            <person name="Vaca-Pacheco S."/>
            <person name="Montes-Garcia F."/>
            <person name="Leyto-Gil A.M."/>
            <person name="Fragoso-Garcia E."/>
            <person name="Carvente-Garcia R."/>
            <person name="Perez-Agueros S."/>
            <person name="Castelan-Sanchez H.G."/>
            <person name="Garcia-Molina A."/>
            <person name="Villamar T.E."/>
            <person name="Vazquez-Cruz C."/>
        </authorList>
    </citation>
    <scope>NUCLEOTIDE SEQUENCE [LARGE SCALE GENOMIC DNA]</scope>
    <source>
        <strain evidence="1 3">ATCC 15768</strain>
    </source>
</reference>
<dbReference type="Proteomes" id="UP000254507">
    <property type="component" value="Unassembled WGS sequence"/>
</dbReference>
<evidence type="ECO:0000313" key="4">
    <source>
        <dbReference type="Proteomes" id="UP000254507"/>
    </source>
</evidence>
<dbReference type="GO" id="GO:0016779">
    <property type="term" value="F:nucleotidyltransferase activity"/>
    <property type="evidence" value="ECO:0007669"/>
    <property type="project" value="UniProtKB-KW"/>
</dbReference>
<sequence length="378" mass="42439">MKNAPHLKYEWNKQHLDDLLVLVGSSAWEVWGKGEGIAWRLVVDGLKIQPFTKKSGSINPYDQAPIILGDEQLKEIANLRIADKEQRAIKFIQCGELTEVQKSALCVNIATHTKAQFVSLVTTELDFIESLGPYIEQLRRDTSKRELVKSAVKYGVTLSSNPTPKELVNAFIGWFNKPLRVEVSTATPYIYDGNKWEEKQDFQLKRDFAQFLDEIEYNYSADKLAKLVSLLYIRLPELPPTPKELNGFINGAINKTTGELLPLSEGLCLRKIEPIELDLTGDTPYFDDWLAFVTEADEAKKQAILAGLYMVLTNRHEWMLFIECSGVGGGGKSVLGHIATHLNGHANTAFIDIDTFENESNGRSMAVGKTLIYSADQR</sequence>
<dbReference type="InParanoid" id="A0A263HCT6"/>
<evidence type="ECO:0000313" key="2">
    <source>
        <dbReference type="EMBL" id="SUU36590.1"/>
    </source>
</evidence>
<name>A0A263HCT6_9PAST</name>
<dbReference type="EMBL" id="NLFK01000005">
    <property type="protein sequence ID" value="OZN24901.1"/>
    <property type="molecule type" value="Genomic_DNA"/>
</dbReference>
<keyword evidence="2" id="KW-0548">Nucleotidyltransferase</keyword>